<dbReference type="InterPro" id="IPR050425">
    <property type="entry name" value="NAD(P)_dehydrat-like"/>
</dbReference>
<dbReference type="OrthoDB" id="2735536at2759"/>
<name>A0A2H3JXA0_WOLCO</name>
<organism evidence="4 5">
    <name type="scientific">Wolfiporia cocos (strain MD-104)</name>
    <name type="common">Brown rot fungus</name>
    <dbReference type="NCBI Taxonomy" id="742152"/>
    <lineage>
        <taxon>Eukaryota</taxon>
        <taxon>Fungi</taxon>
        <taxon>Dikarya</taxon>
        <taxon>Basidiomycota</taxon>
        <taxon>Agaricomycotina</taxon>
        <taxon>Agaricomycetes</taxon>
        <taxon>Polyporales</taxon>
        <taxon>Phaeolaceae</taxon>
        <taxon>Wolfiporia</taxon>
    </lineage>
</organism>
<evidence type="ECO:0000313" key="4">
    <source>
        <dbReference type="EMBL" id="PCH42478.1"/>
    </source>
</evidence>
<evidence type="ECO:0000256" key="1">
    <source>
        <dbReference type="ARBA" id="ARBA00023002"/>
    </source>
</evidence>
<evidence type="ECO:0000313" key="5">
    <source>
        <dbReference type="Proteomes" id="UP000218811"/>
    </source>
</evidence>
<evidence type="ECO:0000259" key="3">
    <source>
        <dbReference type="Pfam" id="PF01370"/>
    </source>
</evidence>
<dbReference type="EMBL" id="KB468124">
    <property type="protein sequence ID" value="PCH42478.1"/>
    <property type="molecule type" value="Genomic_DNA"/>
</dbReference>
<dbReference type="PANTHER" id="PTHR10366">
    <property type="entry name" value="NAD DEPENDENT EPIMERASE/DEHYDRATASE"/>
    <property type="match status" value="1"/>
</dbReference>
<proteinExistence type="inferred from homology"/>
<dbReference type="SUPFAM" id="SSF51735">
    <property type="entry name" value="NAD(P)-binding Rossmann-fold domains"/>
    <property type="match status" value="1"/>
</dbReference>
<evidence type="ECO:0000256" key="2">
    <source>
        <dbReference type="ARBA" id="ARBA00023445"/>
    </source>
</evidence>
<dbReference type="OMA" id="KRFFITE"/>
<dbReference type="AlphaFoldDB" id="A0A2H3JXA0"/>
<dbReference type="Gene3D" id="3.40.50.720">
    <property type="entry name" value="NAD(P)-binding Rossmann-like Domain"/>
    <property type="match status" value="1"/>
</dbReference>
<protein>
    <submittedName>
        <fullName evidence="4">NAD(P)-binding protein</fullName>
    </submittedName>
</protein>
<sequence>MPAVTRGKVLVTGANGFVAAWVVYDLLKQSYSVRATVRSENKSTHLRNVFGSYGDRLEIVVVEDITKEGAFDEAVQGVDAIEHIASPCHPGTDDPQDMIIPAVNGTLGILQSARAHGSNVQRVVITSSCATIAEYTNPPRVFTEYDWNEKAVVEVKAKKRDAHPISKYRASKVLAERAAWNFVEEHKGDLQWDLVVLCPSYVFGPMIHEVKSLDTMNASMNGWYQWALKGLFDPTRLDIEGFNWVDVRDLANAHVLAIQKMEAAGSRVIVSQGPWDWYECIDVCRQCGVETPVKEQRPRATAIPHQWTYDTSKAEKILGIRFRSLRDSTNDIIQDLRSKGWIEVQ</sequence>
<comment type="similarity">
    <text evidence="2">Belongs to the NAD(P)-dependent epimerase/dehydratase family. Dihydroflavonol-4-reductase subfamily.</text>
</comment>
<reference evidence="4 5" key="1">
    <citation type="journal article" date="2012" name="Science">
        <title>The Paleozoic origin of enzymatic lignin decomposition reconstructed from 31 fungal genomes.</title>
        <authorList>
            <person name="Floudas D."/>
            <person name="Binder M."/>
            <person name="Riley R."/>
            <person name="Barry K."/>
            <person name="Blanchette R.A."/>
            <person name="Henrissat B."/>
            <person name="Martinez A.T."/>
            <person name="Otillar R."/>
            <person name="Spatafora J.W."/>
            <person name="Yadav J.S."/>
            <person name="Aerts A."/>
            <person name="Benoit I."/>
            <person name="Boyd A."/>
            <person name="Carlson A."/>
            <person name="Copeland A."/>
            <person name="Coutinho P.M."/>
            <person name="de Vries R.P."/>
            <person name="Ferreira P."/>
            <person name="Findley K."/>
            <person name="Foster B."/>
            <person name="Gaskell J."/>
            <person name="Glotzer D."/>
            <person name="Gorecki P."/>
            <person name="Heitman J."/>
            <person name="Hesse C."/>
            <person name="Hori C."/>
            <person name="Igarashi K."/>
            <person name="Jurgens J.A."/>
            <person name="Kallen N."/>
            <person name="Kersten P."/>
            <person name="Kohler A."/>
            <person name="Kuees U."/>
            <person name="Kumar T.K.A."/>
            <person name="Kuo A."/>
            <person name="LaButti K."/>
            <person name="Larrondo L.F."/>
            <person name="Lindquist E."/>
            <person name="Ling A."/>
            <person name="Lombard V."/>
            <person name="Lucas S."/>
            <person name="Lundell T."/>
            <person name="Martin R."/>
            <person name="McLaughlin D.J."/>
            <person name="Morgenstern I."/>
            <person name="Morin E."/>
            <person name="Murat C."/>
            <person name="Nagy L.G."/>
            <person name="Nolan M."/>
            <person name="Ohm R.A."/>
            <person name="Patyshakuliyeva A."/>
            <person name="Rokas A."/>
            <person name="Ruiz-Duenas F.J."/>
            <person name="Sabat G."/>
            <person name="Salamov A."/>
            <person name="Samejima M."/>
            <person name="Schmutz J."/>
            <person name="Slot J.C."/>
            <person name="St John F."/>
            <person name="Stenlid J."/>
            <person name="Sun H."/>
            <person name="Sun S."/>
            <person name="Syed K."/>
            <person name="Tsang A."/>
            <person name="Wiebenga A."/>
            <person name="Young D."/>
            <person name="Pisabarro A."/>
            <person name="Eastwood D.C."/>
            <person name="Martin F."/>
            <person name="Cullen D."/>
            <person name="Grigoriev I.V."/>
            <person name="Hibbett D.S."/>
        </authorList>
    </citation>
    <scope>NUCLEOTIDE SEQUENCE [LARGE SCALE GENOMIC DNA]</scope>
    <source>
        <strain evidence="4 5">MD-104</strain>
    </source>
</reference>
<gene>
    <name evidence="4" type="ORF">WOLCODRAFT_163821</name>
</gene>
<keyword evidence="5" id="KW-1185">Reference proteome</keyword>
<feature type="domain" description="NAD-dependent epimerase/dehydratase" evidence="3">
    <location>
        <begin position="9"/>
        <end position="265"/>
    </location>
</feature>
<dbReference type="STRING" id="742152.A0A2H3JXA0"/>
<accession>A0A2H3JXA0</accession>
<dbReference type="Proteomes" id="UP000218811">
    <property type="component" value="Unassembled WGS sequence"/>
</dbReference>
<dbReference type="GO" id="GO:0016616">
    <property type="term" value="F:oxidoreductase activity, acting on the CH-OH group of donors, NAD or NADP as acceptor"/>
    <property type="evidence" value="ECO:0007669"/>
    <property type="project" value="TreeGrafter"/>
</dbReference>
<dbReference type="PANTHER" id="PTHR10366:SF564">
    <property type="entry name" value="STEROL-4-ALPHA-CARBOXYLATE 3-DEHYDROGENASE, DECARBOXYLATING"/>
    <property type="match status" value="1"/>
</dbReference>
<dbReference type="InterPro" id="IPR036291">
    <property type="entry name" value="NAD(P)-bd_dom_sf"/>
</dbReference>
<dbReference type="InterPro" id="IPR001509">
    <property type="entry name" value="Epimerase_deHydtase"/>
</dbReference>
<dbReference type="CDD" id="cd05227">
    <property type="entry name" value="AR_SDR_e"/>
    <property type="match status" value="1"/>
</dbReference>
<keyword evidence="1" id="KW-0560">Oxidoreductase</keyword>
<dbReference type="Pfam" id="PF01370">
    <property type="entry name" value="Epimerase"/>
    <property type="match status" value="1"/>
</dbReference>